<proteinExistence type="predicted"/>
<accession>A0A2P6S7R0</accession>
<organism evidence="2 3">
    <name type="scientific">Rosa chinensis</name>
    <name type="common">China rose</name>
    <dbReference type="NCBI Taxonomy" id="74649"/>
    <lineage>
        <taxon>Eukaryota</taxon>
        <taxon>Viridiplantae</taxon>
        <taxon>Streptophyta</taxon>
        <taxon>Embryophyta</taxon>
        <taxon>Tracheophyta</taxon>
        <taxon>Spermatophyta</taxon>
        <taxon>Magnoliopsida</taxon>
        <taxon>eudicotyledons</taxon>
        <taxon>Gunneridae</taxon>
        <taxon>Pentapetalae</taxon>
        <taxon>rosids</taxon>
        <taxon>fabids</taxon>
        <taxon>Rosales</taxon>
        <taxon>Rosaceae</taxon>
        <taxon>Rosoideae</taxon>
        <taxon>Rosoideae incertae sedis</taxon>
        <taxon>Rosa</taxon>
    </lineage>
</organism>
<feature type="compositionally biased region" description="Basic residues" evidence="1">
    <location>
        <begin position="171"/>
        <end position="182"/>
    </location>
</feature>
<evidence type="ECO:0000313" key="2">
    <source>
        <dbReference type="EMBL" id="PRQ54731.1"/>
    </source>
</evidence>
<dbReference type="Gramene" id="PRQ54731">
    <property type="protein sequence ID" value="PRQ54731"/>
    <property type="gene ID" value="RchiOBHm_Chr1g0316951"/>
</dbReference>
<sequence length="182" mass="21200">MSSRNEEVLKLKNKIIECQEETLRLLQEKQGWPAKSNLMEQTKERAVADLTRQSTETSEFEKELIDLYKALKRKEKSETNLKDIFDAMQASHEKYRKAMEKELIEGECTLDTVDKRLSVMLENRVEMEKRLENLNVFYEAVYSTLKSKKSNGVSLVKEAQLDHPDGQNGPKMRKKRGSKKSQ</sequence>
<protein>
    <submittedName>
        <fullName evidence="2">Uncharacterized protein</fullName>
    </submittedName>
</protein>
<dbReference type="EMBL" id="PDCK01000039">
    <property type="protein sequence ID" value="PRQ54731.1"/>
    <property type="molecule type" value="Genomic_DNA"/>
</dbReference>
<gene>
    <name evidence="2" type="ORF">RchiOBHm_Chr1g0316951</name>
</gene>
<reference evidence="2 3" key="1">
    <citation type="journal article" date="2018" name="Nat. Genet.">
        <title>The Rosa genome provides new insights in the design of modern roses.</title>
        <authorList>
            <person name="Bendahmane M."/>
        </authorList>
    </citation>
    <scope>NUCLEOTIDE SEQUENCE [LARGE SCALE GENOMIC DNA]</scope>
    <source>
        <strain evidence="3">cv. Old Blush</strain>
    </source>
</reference>
<evidence type="ECO:0000256" key="1">
    <source>
        <dbReference type="SAM" id="MobiDB-lite"/>
    </source>
</evidence>
<comment type="caution">
    <text evidence="2">The sequence shown here is derived from an EMBL/GenBank/DDBJ whole genome shotgun (WGS) entry which is preliminary data.</text>
</comment>
<keyword evidence="3" id="KW-1185">Reference proteome</keyword>
<name>A0A2P6S7R0_ROSCH</name>
<feature type="region of interest" description="Disordered" evidence="1">
    <location>
        <begin position="150"/>
        <end position="182"/>
    </location>
</feature>
<dbReference type="OrthoDB" id="1173700at2759"/>
<dbReference type="AlphaFoldDB" id="A0A2P6S7R0"/>
<dbReference type="Proteomes" id="UP000238479">
    <property type="component" value="Chromosome 1"/>
</dbReference>
<evidence type="ECO:0000313" key="3">
    <source>
        <dbReference type="Proteomes" id="UP000238479"/>
    </source>
</evidence>